<dbReference type="InterPro" id="IPR012349">
    <property type="entry name" value="Split_barrel_FMN-bd"/>
</dbReference>
<dbReference type="InterPro" id="IPR024747">
    <property type="entry name" value="Pyridox_Oxase-rel"/>
</dbReference>
<protein>
    <submittedName>
        <fullName evidence="1">Pyridoxamine 5'-phosphate oxidase</fullName>
    </submittedName>
</protein>
<dbReference type="Pfam" id="PF12900">
    <property type="entry name" value="Pyridox_ox_2"/>
    <property type="match status" value="1"/>
</dbReference>
<comment type="caution">
    <text evidence="1">The sequence shown here is derived from an EMBL/GenBank/DDBJ whole genome shotgun (WGS) entry which is preliminary data.</text>
</comment>
<reference evidence="1 2" key="1">
    <citation type="journal article" date="2016" name="ISME J.">
        <title>Chasing the elusive Euryarchaeota class WSA2: genomes reveal a uniquely fastidious methyl-reducing methanogen.</title>
        <authorList>
            <person name="Nobu M.K."/>
            <person name="Narihiro T."/>
            <person name="Kuroda K."/>
            <person name="Mei R."/>
            <person name="Liu W.T."/>
        </authorList>
    </citation>
    <scope>NUCLEOTIDE SEQUENCE [LARGE SCALE GENOMIC DNA]</scope>
    <source>
        <strain evidence="1">U1lsi0528_Bin055</strain>
    </source>
</reference>
<accession>A0A150J5A6</accession>
<dbReference type="PANTHER" id="PTHR34071">
    <property type="entry name" value="5-NITROIMIDAZOLE ANTIBIOTICS RESISTANCE PROTEIN, NIMA-FAMILY-RELATED PROTEIN-RELATED"/>
    <property type="match status" value="1"/>
</dbReference>
<sequence>MNRKDREITDIEELEKIINNAKVIRIALCENNRPYIVPLNFGYNKKCIYIHSSKKGMKIDILKKNSDISFEVDINHELVLSEQACGFSMKYESVIGFGKAYFISDSFEKKQALDTIMSHYSEGDFSYSSEEMEKICVIRIDIESMTGKKS</sequence>
<dbReference type="AlphaFoldDB" id="A0A150J5A6"/>
<organism evidence="1 2">
    <name type="scientific">Candidatus Methanofastidiosum methylothiophilum</name>
    <dbReference type="NCBI Taxonomy" id="1705564"/>
    <lineage>
        <taxon>Archaea</taxon>
        <taxon>Methanobacteriati</taxon>
        <taxon>Methanobacteriota</taxon>
        <taxon>Stenosarchaea group</taxon>
        <taxon>Candidatus Methanofastidiosia</taxon>
        <taxon>Candidatus Methanofastidiosales</taxon>
        <taxon>Candidatus Methanofastidiosaceae</taxon>
        <taxon>Candidatus Methanofastidiosum</taxon>
    </lineage>
</organism>
<proteinExistence type="predicted"/>
<dbReference type="Gene3D" id="2.30.110.10">
    <property type="entry name" value="Electron Transport, Fmn-binding Protein, Chain A"/>
    <property type="match status" value="1"/>
</dbReference>
<dbReference type="PANTHER" id="PTHR34071:SF2">
    <property type="entry name" value="FLAVIN-NUCLEOTIDE-BINDING PROTEIN"/>
    <property type="match status" value="1"/>
</dbReference>
<evidence type="ECO:0000313" key="1">
    <source>
        <dbReference type="EMBL" id="KYC52409.1"/>
    </source>
</evidence>
<dbReference type="Proteomes" id="UP000075398">
    <property type="component" value="Unassembled WGS sequence"/>
</dbReference>
<name>A0A150J5A6_9EURY</name>
<dbReference type="EMBL" id="LNGC01000024">
    <property type="protein sequence ID" value="KYC52409.1"/>
    <property type="molecule type" value="Genomic_DNA"/>
</dbReference>
<evidence type="ECO:0000313" key="2">
    <source>
        <dbReference type="Proteomes" id="UP000075398"/>
    </source>
</evidence>
<gene>
    <name evidence="1" type="ORF">AMQ22_00813</name>
</gene>
<dbReference type="SUPFAM" id="SSF50475">
    <property type="entry name" value="FMN-binding split barrel"/>
    <property type="match status" value="1"/>
</dbReference>